<dbReference type="InterPro" id="IPR001279">
    <property type="entry name" value="Metallo-B-lactamas"/>
</dbReference>
<reference evidence="2" key="1">
    <citation type="journal article" date="2020" name="mSystems">
        <title>Genome- and Community-Level Interaction Insights into Carbon Utilization and Element Cycling Functions of Hydrothermarchaeota in Hydrothermal Sediment.</title>
        <authorList>
            <person name="Zhou Z."/>
            <person name="Liu Y."/>
            <person name="Xu W."/>
            <person name="Pan J."/>
            <person name="Luo Z.H."/>
            <person name="Li M."/>
        </authorList>
    </citation>
    <scope>NUCLEOTIDE SEQUENCE [LARGE SCALE GENOMIC DNA]</scope>
    <source>
        <strain evidence="2">HyVt-76</strain>
    </source>
</reference>
<dbReference type="InterPro" id="IPR036866">
    <property type="entry name" value="RibonucZ/Hydroxyglut_hydro"/>
</dbReference>
<dbReference type="PANTHER" id="PTHR13754:SF13">
    <property type="entry name" value="METALLO-BETA-LACTAMASE SUPERFAMILY PROTEIN (AFU_ORTHOLOGUE AFUA_3G07630)"/>
    <property type="match status" value="1"/>
</dbReference>
<accession>A0A7V5LIP9</accession>
<sequence>MKVTIVFDNISNRADLIADWGFACVIETEQRQILFDTGADGRILMHNLERLKIDPKSIDTVFISHNHFDHIGGISAFLNANDQVVVYLPRSLRGVRKAKKVIHIDQKARKLEDNLFTTGELQGIEQSLIIPTSKGLMLFVGCSHPDMKQILNVAATFGPLYGILGGLHGFDQYELFESLKFICPTHCTQHLKEIKERFTEKVFPGGVGQVFEF</sequence>
<dbReference type="AlphaFoldDB" id="A0A7V5LIP9"/>
<dbReference type="InterPro" id="IPR052926">
    <property type="entry name" value="Metallo-beta-lactamase_dom"/>
</dbReference>
<dbReference type="Pfam" id="PF00753">
    <property type="entry name" value="Lactamase_B"/>
    <property type="match status" value="1"/>
</dbReference>
<dbReference type="EMBL" id="DRTD01000198">
    <property type="protein sequence ID" value="HHE54671.1"/>
    <property type="molecule type" value="Genomic_DNA"/>
</dbReference>
<protein>
    <submittedName>
        <fullName evidence="2">MBL fold metallo-hydrolase</fullName>
    </submittedName>
</protein>
<evidence type="ECO:0000259" key="1">
    <source>
        <dbReference type="Pfam" id="PF00753"/>
    </source>
</evidence>
<evidence type="ECO:0000313" key="2">
    <source>
        <dbReference type="EMBL" id="HHE54671.1"/>
    </source>
</evidence>
<organism evidence="2">
    <name type="scientific">Caldithrix abyssi</name>
    <dbReference type="NCBI Taxonomy" id="187145"/>
    <lineage>
        <taxon>Bacteria</taxon>
        <taxon>Pseudomonadati</taxon>
        <taxon>Calditrichota</taxon>
        <taxon>Calditrichia</taxon>
        <taxon>Calditrichales</taxon>
        <taxon>Calditrichaceae</taxon>
        <taxon>Caldithrix</taxon>
    </lineage>
</organism>
<dbReference type="CDD" id="cd07713">
    <property type="entry name" value="DHPS-like_MBL-fold"/>
    <property type="match status" value="1"/>
</dbReference>
<proteinExistence type="predicted"/>
<dbReference type="Proteomes" id="UP000886111">
    <property type="component" value="Unassembled WGS sequence"/>
</dbReference>
<feature type="domain" description="Metallo-beta-lactamase" evidence="1">
    <location>
        <begin position="25"/>
        <end position="89"/>
    </location>
</feature>
<gene>
    <name evidence="2" type="ORF">ENL21_02735</name>
</gene>
<dbReference type="GO" id="GO:0016740">
    <property type="term" value="F:transferase activity"/>
    <property type="evidence" value="ECO:0007669"/>
    <property type="project" value="TreeGrafter"/>
</dbReference>
<dbReference type="PANTHER" id="PTHR13754">
    <property type="entry name" value="METALLO-BETA-LACTAMASE SUPERFAMILY PROTEIN"/>
    <property type="match status" value="1"/>
</dbReference>
<name>A0A7V5LIP9_CALAY</name>
<comment type="caution">
    <text evidence="2">The sequence shown here is derived from an EMBL/GenBank/DDBJ whole genome shotgun (WGS) entry which is preliminary data.</text>
</comment>
<dbReference type="Gene3D" id="3.60.15.10">
    <property type="entry name" value="Ribonuclease Z/Hydroxyacylglutathione hydrolase-like"/>
    <property type="match status" value="2"/>
</dbReference>
<dbReference type="InterPro" id="IPR041712">
    <property type="entry name" value="DHPS-like_MBL-fold"/>
</dbReference>
<dbReference type="SUPFAM" id="SSF56281">
    <property type="entry name" value="Metallo-hydrolase/oxidoreductase"/>
    <property type="match status" value="1"/>
</dbReference>